<evidence type="ECO:0000313" key="2">
    <source>
        <dbReference type="Proteomes" id="UP000634136"/>
    </source>
</evidence>
<dbReference type="EMBL" id="JAAIUW010000006">
    <property type="protein sequence ID" value="KAF7825306.1"/>
    <property type="molecule type" value="Genomic_DNA"/>
</dbReference>
<comment type="caution">
    <text evidence="1">The sequence shown here is derived from an EMBL/GenBank/DDBJ whole genome shotgun (WGS) entry which is preliminary data.</text>
</comment>
<name>A0A834WN15_9FABA</name>
<gene>
    <name evidence="1" type="ORF">G2W53_016470</name>
</gene>
<dbReference type="AlphaFoldDB" id="A0A834WN15"/>
<organism evidence="1 2">
    <name type="scientific">Senna tora</name>
    <dbReference type="NCBI Taxonomy" id="362788"/>
    <lineage>
        <taxon>Eukaryota</taxon>
        <taxon>Viridiplantae</taxon>
        <taxon>Streptophyta</taxon>
        <taxon>Embryophyta</taxon>
        <taxon>Tracheophyta</taxon>
        <taxon>Spermatophyta</taxon>
        <taxon>Magnoliopsida</taxon>
        <taxon>eudicotyledons</taxon>
        <taxon>Gunneridae</taxon>
        <taxon>Pentapetalae</taxon>
        <taxon>rosids</taxon>
        <taxon>fabids</taxon>
        <taxon>Fabales</taxon>
        <taxon>Fabaceae</taxon>
        <taxon>Caesalpinioideae</taxon>
        <taxon>Cassia clade</taxon>
        <taxon>Senna</taxon>
    </lineage>
</organism>
<keyword evidence="2" id="KW-1185">Reference proteome</keyword>
<proteinExistence type="predicted"/>
<sequence length="228" mass="25379">MENAGSTHHHRCRSVCVSALHSSTHRHLGSISAMVKIDFVALSHWYFFHHLVILADQKFYCPYKDHCSVLLIDDEGGVIKESESPNCKRWFCAQCKLAQNKGCRGVLSANSTLRNQLVVSCMYMKCRSLKTINSKKFGVDLVCFTSHPTTIVYSSKNGWDELLGCIQHSPSHVQLVSAISKSKLNHSGIHVDPHSPFLLTETNENGDSNSSTCGTSTLGTRKLEELEQ</sequence>
<reference evidence="1" key="1">
    <citation type="submission" date="2020-09" db="EMBL/GenBank/DDBJ databases">
        <title>Genome-Enabled Discovery of Anthraquinone Biosynthesis in Senna tora.</title>
        <authorList>
            <person name="Kang S.-H."/>
            <person name="Pandey R.P."/>
            <person name="Lee C.-M."/>
            <person name="Sim J.-S."/>
            <person name="Jeong J.-T."/>
            <person name="Choi B.-S."/>
            <person name="Jung M."/>
            <person name="Ginzburg D."/>
            <person name="Zhao K."/>
            <person name="Won S.Y."/>
            <person name="Oh T.-J."/>
            <person name="Yu Y."/>
            <person name="Kim N.-H."/>
            <person name="Lee O.R."/>
            <person name="Lee T.-H."/>
            <person name="Bashyal P."/>
            <person name="Kim T.-S."/>
            <person name="Lee W.-H."/>
            <person name="Kawkins C."/>
            <person name="Kim C.-K."/>
            <person name="Kim J.S."/>
            <person name="Ahn B.O."/>
            <person name="Rhee S.Y."/>
            <person name="Sohng J.K."/>
        </authorList>
    </citation>
    <scope>NUCLEOTIDE SEQUENCE</scope>
    <source>
        <tissue evidence="1">Leaf</tissue>
    </source>
</reference>
<dbReference type="Proteomes" id="UP000634136">
    <property type="component" value="Unassembled WGS sequence"/>
</dbReference>
<accession>A0A834WN15</accession>
<protein>
    <submittedName>
        <fullName evidence="1">Putative E3 ubiquitin-protein ligase RNF144A-B</fullName>
    </submittedName>
</protein>
<evidence type="ECO:0000313" key="1">
    <source>
        <dbReference type="EMBL" id="KAF7825306.1"/>
    </source>
</evidence>